<feature type="compositionally biased region" description="Basic and acidic residues" evidence="1">
    <location>
        <begin position="125"/>
        <end position="137"/>
    </location>
</feature>
<feature type="region of interest" description="Disordered" evidence="1">
    <location>
        <begin position="116"/>
        <end position="137"/>
    </location>
</feature>
<organism evidence="3 4">
    <name type="scientific">Micromonospora sonneratiae</name>
    <dbReference type="NCBI Taxonomy" id="1184706"/>
    <lineage>
        <taxon>Bacteria</taxon>
        <taxon>Bacillati</taxon>
        <taxon>Actinomycetota</taxon>
        <taxon>Actinomycetes</taxon>
        <taxon>Micromonosporales</taxon>
        <taxon>Micromonosporaceae</taxon>
        <taxon>Micromonospora</taxon>
    </lineage>
</organism>
<reference evidence="4" key="1">
    <citation type="journal article" date="2019" name="Int. J. Syst. Evol. Microbiol.">
        <title>The Global Catalogue of Microorganisms (GCM) 10K type strain sequencing project: providing services to taxonomists for standard genome sequencing and annotation.</title>
        <authorList>
            <consortium name="The Broad Institute Genomics Platform"/>
            <consortium name="The Broad Institute Genome Sequencing Center for Infectious Disease"/>
            <person name="Wu L."/>
            <person name="Ma J."/>
        </authorList>
    </citation>
    <scope>NUCLEOTIDE SEQUENCE [LARGE SCALE GENOMIC DNA]</scope>
    <source>
        <strain evidence="4">JCM 31037</strain>
    </source>
</reference>
<dbReference type="Pfam" id="PF05901">
    <property type="entry name" value="Excalibur"/>
    <property type="match status" value="1"/>
</dbReference>
<evidence type="ECO:0000313" key="4">
    <source>
        <dbReference type="Proteomes" id="UP001597260"/>
    </source>
</evidence>
<dbReference type="SMART" id="SM00894">
    <property type="entry name" value="Excalibur"/>
    <property type="match status" value="1"/>
</dbReference>
<dbReference type="Proteomes" id="UP001597260">
    <property type="component" value="Unassembled WGS sequence"/>
</dbReference>
<protein>
    <submittedName>
        <fullName evidence="3">Excalibur calcium-binding domain-containing protein</fullName>
    </submittedName>
</protein>
<sequence>MVAALPVALTVIACGAGSVDPAAQSTTQSADGSPLPTATTTVSPTPTLSAAGSGVFATVLPTLSNVPVKPTPTPAGRPTTKSPAPTPKRTAATKSGGGSVYYANCAAVRAAGKAPLYRGQPGYSRKLDRDGDGVACE</sequence>
<accession>A0ABW3YBP2</accession>
<feature type="region of interest" description="Disordered" evidence="1">
    <location>
        <begin position="64"/>
        <end position="98"/>
    </location>
</feature>
<keyword evidence="4" id="KW-1185">Reference proteome</keyword>
<name>A0ABW3YBP2_9ACTN</name>
<dbReference type="EMBL" id="JBHTMP010000015">
    <property type="protein sequence ID" value="MFD1321873.1"/>
    <property type="molecule type" value="Genomic_DNA"/>
</dbReference>
<dbReference type="RefSeq" id="WP_377570232.1">
    <property type="nucleotide sequence ID" value="NZ_JBHTMP010000015.1"/>
</dbReference>
<evidence type="ECO:0000313" key="3">
    <source>
        <dbReference type="EMBL" id="MFD1321873.1"/>
    </source>
</evidence>
<evidence type="ECO:0000259" key="2">
    <source>
        <dbReference type="SMART" id="SM00894"/>
    </source>
</evidence>
<dbReference type="InterPro" id="IPR008613">
    <property type="entry name" value="Excalibur_Ca-bd_domain"/>
</dbReference>
<comment type="caution">
    <text evidence="3">The sequence shown here is derived from an EMBL/GenBank/DDBJ whole genome shotgun (WGS) entry which is preliminary data.</text>
</comment>
<evidence type="ECO:0000256" key="1">
    <source>
        <dbReference type="SAM" id="MobiDB-lite"/>
    </source>
</evidence>
<gene>
    <name evidence="3" type="ORF">ACFQ4H_12305</name>
</gene>
<feature type="region of interest" description="Disordered" evidence="1">
    <location>
        <begin position="20"/>
        <end position="46"/>
    </location>
</feature>
<feature type="domain" description="Excalibur calcium-binding" evidence="2">
    <location>
        <begin position="101"/>
        <end position="137"/>
    </location>
</feature>
<feature type="compositionally biased region" description="Low complexity" evidence="1">
    <location>
        <begin position="33"/>
        <end position="46"/>
    </location>
</feature>
<proteinExistence type="predicted"/>